<name>A0ABV6H2I3_9PAST</name>
<dbReference type="RefSeq" id="WP_382371149.1">
    <property type="nucleotide sequence ID" value="NZ_JBHLWB010000008.1"/>
</dbReference>
<evidence type="ECO:0000313" key="3">
    <source>
        <dbReference type="Proteomes" id="UP001589767"/>
    </source>
</evidence>
<organism evidence="2 3">
    <name type="scientific">Gallibacterium trehalosifermentans</name>
    <dbReference type="NCBI Taxonomy" id="516935"/>
    <lineage>
        <taxon>Bacteria</taxon>
        <taxon>Pseudomonadati</taxon>
        <taxon>Pseudomonadota</taxon>
        <taxon>Gammaproteobacteria</taxon>
        <taxon>Pasteurellales</taxon>
        <taxon>Pasteurellaceae</taxon>
        <taxon>Gallibacterium</taxon>
    </lineage>
</organism>
<evidence type="ECO:0000313" key="2">
    <source>
        <dbReference type="EMBL" id="MFC0309579.1"/>
    </source>
</evidence>
<keyword evidence="1" id="KW-0812">Transmembrane</keyword>
<accession>A0ABV6H2I3</accession>
<comment type="caution">
    <text evidence="2">The sequence shown here is derived from an EMBL/GenBank/DDBJ whole genome shotgun (WGS) entry which is preliminary data.</text>
</comment>
<keyword evidence="3" id="KW-1185">Reference proteome</keyword>
<dbReference type="Proteomes" id="UP001589767">
    <property type="component" value="Unassembled WGS sequence"/>
</dbReference>
<proteinExistence type="predicted"/>
<dbReference type="EMBL" id="JBHLWB010000008">
    <property type="protein sequence ID" value="MFC0309579.1"/>
    <property type="molecule type" value="Genomic_DNA"/>
</dbReference>
<keyword evidence="1" id="KW-1133">Transmembrane helix</keyword>
<dbReference type="PIRSF" id="PIRSF004525">
    <property type="entry name" value="Pilin_peptidase-dep_B_prd"/>
    <property type="match status" value="1"/>
</dbReference>
<protein>
    <submittedName>
        <fullName evidence="2">Type II secretory pathway, component PulJ</fullName>
    </submittedName>
</protein>
<feature type="transmembrane region" description="Helical" evidence="1">
    <location>
        <begin position="18"/>
        <end position="37"/>
    </location>
</feature>
<dbReference type="InterPro" id="IPR016419">
    <property type="entry name" value="Prepilin_Pept-dep_B_prd"/>
</dbReference>
<sequence length="237" mass="27720">MMCHRSPRFFIGATLPELLMAIALTSLLVLILSNWLLSLYHYQSQRQQQLQLQQDVHQALQMIRKDLRRSGYHYPNKNNNLALFRYQNKSINLVLPKQDYYQCVLFFYDLNKDGCIGNKQGSESCMLGTRNNTTEIQKELFGYRLAAGNLEVLFMFDKTIDHACSAVSCQQHLNNPTCQSKGWSKYFDSRYRVESLAFRWLPENRGMSVDLTVVLRNQENYRYQATVLIPLLNEVQE</sequence>
<reference evidence="2 3" key="1">
    <citation type="submission" date="2024-09" db="EMBL/GenBank/DDBJ databases">
        <authorList>
            <person name="Sun Q."/>
            <person name="Mori K."/>
        </authorList>
    </citation>
    <scope>NUCLEOTIDE SEQUENCE [LARGE SCALE GENOMIC DNA]</scope>
    <source>
        <strain evidence="2 3">CCM 7539</strain>
    </source>
</reference>
<evidence type="ECO:0000256" key="1">
    <source>
        <dbReference type="SAM" id="Phobius"/>
    </source>
</evidence>
<keyword evidence="1" id="KW-0472">Membrane</keyword>
<gene>
    <name evidence="2" type="ORF">ACFFHK_07670</name>
</gene>